<reference evidence="5 6" key="1">
    <citation type="submission" date="2019-04" db="EMBL/GenBank/DDBJ databases">
        <authorList>
            <person name="Jiang L."/>
        </authorList>
    </citation>
    <scope>NUCLEOTIDE SEQUENCE [LARGE SCALE GENOMIC DNA]</scope>
    <source>
        <strain evidence="5 6">YIM 131861</strain>
    </source>
</reference>
<evidence type="ECO:0000313" key="6">
    <source>
        <dbReference type="Proteomes" id="UP000307380"/>
    </source>
</evidence>
<dbReference type="Gene3D" id="2.40.50.140">
    <property type="entry name" value="Nucleic acid-binding proteins"/>
    <property type="match status" value="1"/>
</dbReference>
<dbReference type="InterPro" id="IPR000424">
    <property type="entry name" value="Primosome_PriB/ssb"/>
</dbReference>
<dbReference type="NCBIfam" id="TIGR00621">
    <property type="entry name" value="ssb"/>
    <property type="match status" value="1"/>
</dbReference>
<protein>
    <recommendedName>
        <fullName evidence="2 3">Single-stranded DNA-binding protein</fullName>
    </recommendedName>
</protein>
<dbReference type="GO" id="GO:0009295">
    <property type="term" value="C:nucleoid"/>
    <property type="evidence" value="ECO:0007669"/>
    <property type="project" value="TreeGrafter"/>
</dbReference>
<accession>A0A4S4FXJ8</accession>
<dbReference type="PANTHER" id="PTHR10302">
    <property type="entry name" value="SINGLE-STRANDED DNA-BINDING PROTEIN"/>
    <property type="match status" value="1"/>
</dbReference>
<evidence type="ECO:0000256" key="2">
    <source>
        <dbReference type="PIRNR" id="PIRNR002070"/>
    </source>
</evidence>
<evidence type="ECO:0000256" key="1">
    <source>
        <dbReference type="ARBA" id="ARBA00023125"/>
    </source>
</evidence>
<dbReference type="Proteomes" id="UP000307380">
    <property type="component" value="Unassembled WGS sequence"/>
</dbReference>
<dbReference type="PIRSF" id="PIRSF002070">
    <property type="entry name" value="SSB"/>
    <property type="match status" value="1"/>
</dbReference>
<dbReference type="InterPro" id="IPR011344">
    <property type="entry name" value="ssDNA-bd"/>
</dbReference>
<dbReference type="AlphaFoldDB" id="A0A4S4FXJ8"/>
<dbReference type="EMBL" id="SSSN01000003">
    <property type="protein sequence ID" value="THG35031.1"/>
    <property type="molecule type" value="Genomic_DNA"/>
</dbReference>
<name>A0A4S4FXJ8_9MICO</name>
<evidence type="ECO:0000256" key="3">
    <source>
        <dbReference type="RuleBase" id="RU000524"/>
    </source>
</evidence>
<sequence length="157" mass="16955">MTDTITITGVVGTEPASFQTSGGVPMVSFRLASSHRYLDRKTQEWVDSPANWYTVQAYRQLADNVRGSLHKGESVIVTGRLRVRTWTKEERSGIAVDVDADAIGHNLVLGVSRFTRVKTSVENPAGSESSNDAEDGDAWATVSPSDGSQASFEHALA</sequence>
<evidence type="ECO:0000313" key="5">
    <source>
        <dbReference type="EMBL" id="THG35031.1"/>
    </source>
</evidence>
<dbReference type="GO" id="GO:0006260">
    <property type="term" value="P:DNA replication"/>
    <property type="evidence" value="ECO:0007669"/>
    <property type="project" value="InterPro"/>
</dbReference>
<dbReference type="OrthoDB" id="9809878at2"/>
<feature type="compositionally biased region" description="Polar residues" evidence="4">
    <location>
        <begin position="142"/>
        <end position="151"/>
    </location>
</feature>
<dbReference type="SUPFAM" id="SSF50249">
    <property type="entry name" value="Nucleic acid-binding proteins"/>
    <property type="match status" value="1"/>
</dbReference>
<organism evidence="5 6">
    <name type="scientific">Orlajensenia flava</name>
    <dbReference type="NCBI Taxonomy" id="2565934"/>
    <lineage>
        <taxon>Bacteria</taxon>
        <taxon>Bacillati</taxon>
        <taxon>Actinomycetota</taxon>
        <taxon>Actinomycetes</taxon>
        <taxon>Micrococcales</taxon>
        <taxon>Microbacteriaceae</taxon>
        <taxon>Orlajensenia</taxon>
    </lineage>
</organism>
<dbReference type="RefSeq" id="WP_136422033.1">
    <property type="nucleotide sequence ID" value="NZ_SSSN01000003.1"/>
</dbReference>
<feature type="compositionally biased region" description="Polar residues" evidence="4">
    <location>
        <begin position="121"/>
        <end position="130"/>
    </location>
</feature>
<dbReference type="InterPro" id="IPR012340">
    <property type="entry name" value="NA-bd_OB-fold"/>
</dbReference>
<dbReference type="Pfam" id="PF00436">
    <property type="entry name" value="SSB"/>
    <property type="match status" value="1"/>
</dbReference>
<feature type="region of interest" description="Disordered" evidence="4">
    <location>
        <begin position="121"/>
        <end position="157"/>
    </location>
</feature>
<evidence type="ECO:0000256" key="4">
    <source>
        <dbReference type="SAM" id="MobiDB-lite"/>
    </source>
</evidence>
<dbReference type="PROSITE" id="PS50935">
    <property type="entry name" value="SSB"/>
    <property type="match status" value="1"/>
</dbReference>
<dbReference type="CDD" id="cd04496">
    <property type="entry name" value="SSB_OBF"/>
    <property type="match status" value="1"/>
</dbReference>
<dbReference type="GO" id="GO:0003697">
    <property type="term" value="F:single-stranded DNA binding"/>
    <property type="evidence" value="ECO:0007669"/>
    <property type="project" value="InterPro"/>
</dbReference>
<gene>
    <name evidence="5" type="ORF">E6C70_02850</name>
</gene>
<proteinExistence type="predicted"/>
<dbReference type="PANTHER" id="PTHR10302:SF27">
    <property type="entry name" value="SINGLE-STRANDED DNA-BINDING PROTEIN"/>
    <property type="match status" value="1"/>
</dbReference>
<keyword evidence="6" id="KW-1185">Reference proteome</keyword>
<keyword evidence="1 2" id="KW-0238">DNA-binding</keyword>
<comment type="caution">
    <text evidence="5">The sequence shown here is derived from an EMBL/GenBank/DDBJ whole genome shotgun (WGS) entry which is preliminary data.</text>
</comment>